<dbReference type="EMBL" id="PZQS01000003">
    <property type="protein sequence ID" value="PVD34176.1"/>
    <property type="molecule type" value="Genomic_DNA"/>
</dbReference>
<name>A0A2T7PL70_POMCA</name>
<comment type="caution">
    <text evidence="1">The sequence shown here is derived from an EMBL/GenBank/DDBJ whole genome shotgun (WGS) entry which is preliminary data.</text>
</comment>
<proteinExistence type="predicted"/>
<dbReference type="OrthoDB" id="1728974at2759"/>
<gene>
    <name evidence="1" type="ORF">C0Q70_05440</name>
</gene>
<reference evidence="1 2" key="1">
    <citation type="submission" date="2018-04" db="EMBL/GenBank/DDBJ databases">
        <title>The genome of golden apple snail Pomacea canaliculata provides insight into stress tolerance and invasive adaptation.</title>
        <authorList>
            <person name="Liu C."/>
            <person name="Liu B."/>
            <person name="Ren Y."/>
            <person name="Zhang Y."/>
            <person name="Wang H."/>
            <person name="Li S."/>
            <person name="Jiang F."/>
            <person name="Yin L."/>
            <person name="Zhang G."/>
            <person name="Qian W."/>
            <person name="Fan W."/>
        </authorList>
    </citation>
    <scope>NUCLEOTIDE SEQUENCE [LARGE SCALE GENOMIC DNA]</scope>
    <source>
        <strain evidence="1">SZHN2017</strain>
        <tissue evidence="1">Muscle</tissue>
    </source>
</reference>
<evidence type="ECO:0008006" key="3">
    <source>
        <dbReference type="Google" id="ProtNLM"/>
    </source>
</evidence>
<keyword evidence="2" id="KW-1185">Reference proteome</keyword>
<organism evidence="1 2">
    <name type="scientific">Pomacea canaliculata</name>
    <name type="common">Golden apple snail</name>
    <dbReference type="NCBI Taxonomy" id="400727"/>
    <lineage>
        <taxon>Eukaryota</taxon>
        <taxon>Metazoa</taxon>
        <taxon>Spiralia</taxon>
        <taxon>Lophotrochozoa</taxon>
        <taxon>Mollusca</taxon>
        <taxon>Gastropoda</taxon>
        <taxon>Caenogastropoda</taxon>
        <taxon>Architaenioglossa</taxon>
        <taxon>Ampullarioidea</taxon>
        <taxon>Ampullariidae</taxon>
        <taxon>Pomacea</taxon>
    </lineage>
</organism>
<evidence type="ECO:0000313" key="2">
    <source>
        <dbReference type="Proteomes" id="UP000245119"/>
    </source>
</evidence>
<dbReference type="Proteomes" id="UP000245119">
    <property type="component" value="Linkage Group LG3"/>
</dbReference>
<dbReference type="STRING" id="400727.A0A2T7PL70"/>
<feature type="non-terminal residue" evidence="1">
    <location>
        <position position="173"/>
    </location>
</feature>
<dbReference type="AlphaFoldDB" id="A0A2T7PL70"/>
<evidence type="ECO:0000313" key="1">
    <source>
        <dbReference type="EMBL" id="PVD34176.1"/>
    </source>
</evidence>
<accession>A0A2T7PL70</accession>
<dbReference type="Gene3D" id="3.30.420.40">
    <property type="match status" value="1"/>
</dbReference>
<sequence>MADESNRVFGGFDFSTQQIKFIAVNDNLQVIYEEAVRFDSDLPHYNNMEAFIGDKDAFSVANSPVWMDSTLLASVRSWNAKLEEQKITGWITGSRAYERFTGTSDCNLSTAAEAYNNLKGGPNLLPSRLTFPTLLWSSGTHSLQAGSTGEVCCLIRELEQRALGRAPDASTTR</sequence>
<protein>
    <recommendedName>
        <fullName evidence="3">Carbohydrate kinase FGGY N-terminal domain-containing protein</fullName>
    </recommendedName>
</protein>